<comment type="caution">
    <text evidence="3">The sequence shown here is derived from an EMBL/GenBank/DDBJ whole genome shotgun (WGS) entry which is preliminary data.</text>
</comment>
<gene>
    <name evidence="3" type="ORF">BBK14_00510</name>
</gene>
<evidence type="ECO:0000313" key="4">
    <source>
        <dbReference type="Proteomes" id="UP000179769"/>
    </source>
</evidence>
<keyword evidence="4" id="KW-1185">Reference proteome</keyword>
<dbReference type="InterPro" id="IPR019920">
    <property type="entry name" value="F420-binding_dom_put"/>
</dbReference>
<name>A0A1S1RN15_9ACTN</name>
<reference evidence="4" key="1">
    <citation type="submission" date="2016-07" db="EMBL/GenBank/DDBJ databases">
        <title>Frankia sp. NRRL B-16219 Genome sequencing.</title>
        <authorList>
            <person name="Ghodhbane-Gtari F."/>
            <person name="Swanson E."/>
            <person name="Gueddou A."/>
            <person name="Louati M."/>
            <person name="Nouioui I."/>
            <person name="Hezbri K."/>
            <person name="Abebe-Akele F."/>
            <person name="Simpson S."/>
            <person name="Morris K."/>
            <person name="Thomas K."/>
            <person name="Gtari M."/>
            <person name="Tisa L.S."/>
        </authorList>
    </citation>
    <scope>NUCLEOTIDE SEQUENCE [LARGE SCALE GENOMIC DNA]</scope>
    <source>
        <strain evidence="4">NRRL B-16219</strain>
    </source>
</reference>
<dbReference type="OrthoDB" id="1094370at2"/>
<dbReference type="PANTHER" id="PTHR35176:SF2">
    <property type="entry name" value="F420H(2)-DEPENDENT REDUCTASE RV1155"/>
    <property type="match status" value="1"/>
</dbReference>
<feature type="domain" description="Pyridoxamine 5'-phosphate oxidase N-terminal" evidence="2">
    <location>
        <begin position="5"/>
        <end position="128"/>
    </location>
</feature>
<evidence type="ECO:0000259" key="2">
    <source>
        <dbReference type="Pfam" id="PF01243"/>
    </source>
</evidence>
<organism evidence="3 4">
    <name type="scientific">Parafrankia soli</name>
    <dbReference type="NCBI Taxonomy" id="2599596"/>
    <lineage>
        <taxon>Bacteria</taxon>
        <taxon>Bacillati</taxon>
        <taxon>Actinomycetota</taxon>
        <taxon>Actinomycetes</taxon>
        <taxon>Frankiales</taxon>
        <taxon>Frankiaceae</taxon>
        <taxon>Parafrankia</taxon>
    </lineage>
</organism>
<dbReference type="InterPro" id="IPR052019">
    <property type="entry name" value="F420H2_bilvrd_red/Heme_oxyg"/>
</dbReference>
<evidence type="ECO:0000313" key="3">
    <source>
        <dbReference type="EMBL" id="OHV46795.1"/>
    </source>
</evidence>
<dbReference type="InterPro" id="IPR011576">
    <property type="entry name" value="Pyridox_Oxase_N"/>
</dbReference>
<keyword evidence="1" id="KW-0560">Oxidoreductase</keyword>
<dbReference type="EMBL" id="MAXA01000001">
    <property type="protein sequence ID" value="OHV46795.1"/>
    <property type="molecule type" value="Genomic_DNA"/>
</dbReference>
<dbReference type="GO" id="GO:0070967">
    <property type="term" value="F:coenzyme F420 binding"/>
    <property type="evidence" value="ECO:0007669"/>
    <property type="project" value="TreeGrafter"/>
</dbReference>
<dbReference type="Proteomes" id="UP000179769">
    <property type="component" value="Unassembled WGS sequence"/>
</dbReference>
<sequence>MDLAAARAFVLEHHRAVLGTTRRDGTPQLSPVLVGVEGDALVISTRVTALKVTNIERDPRVHLCVLPDGFFGPWVQISGTAEIIRLPDALDGLVAYYRQISGEHPDWDDYRAAMVREQRCLIRVTPTTAGPDRSG</sequence>
<dbReference type="InterPro" id="IPR012349">
    <property type="entry name" value="Split_barrel_FMN-bd"/>
</dbReference>
<dbReference type="Pfam" id="PF01243">
    <property type="entry name" value="PNPOx_N"/>
    <property type="match status" value="1"/>
</dbReference>
<dbReference type="GO" id="GO:0016627">
    <property type="term" value="F:oxidoreductase activity, acting on the CH-CH group of donors"/>
    <property type="evidence" value="ECO:0007669"/>
    <property type="project" value="TreeGrafter"/>
</dbReference>
<accession>A0A1S1RN15</accession>
<dbReference type="GO" id="GO:0005829">
    <property type="term" value="C:cytosol"/>
    <property type="evidence" value="ECO:0007669"/>
    <property type="project" value="TreeGrafter"/>
</dbReference>
<evidence type="ECO:0000256" key="1">
    <source>
        <dbReference type="ARBA" id="ARBA00023002"/>
    </source>
</evidence>
<dbReference type="NCBIfam" id="TIGR03618">
    <property type="entry name" value="Rv1155_F420"/>
    <property type="match status" value="1"/>
</dbReference>
<proteinExistence type="predicted"/>
<dbReference type="RefSeq" id="WP_071059231.1">
    <property type="nucleotide sequence ID" value="NZ_JBFLUH010000072.1"/>
</dbReference>
<dbReference type="AlphaFoldDB" id="A0A1S1RN15"/>
<dbReference type="PANTHER" id="PTHR35176">
    <property type="entry name" value="HEME OXYGENASE HI_0854-RELATED"/>
    <property type="match status" value="1"/>
</dbReference>
<protein>
    <submittedName>
        <fullName evidence="3">PPOX class F420-dependent enzyme</fullName>
    </submittedName>
</protein>
<dbReference type="Gene3D" id="2.30.110.10">
    <property type="entry name" value="Electron Transport, Fmn-binding Protein, Chain A"/>
    <property type="match status" value="1"/>
</dbReference>
<dbReference type="SUPFAM" id="SSF50475">
    <property type="entry name" value="FMN-binding split barrel"/>
    <property type="match status" value="1"/>
</dbReference>